<organism evidence="2">
    <name type="scientific">Naegleria gruberi</name>
    <name type="common">Amoeba</name>
    <dbReference type="NCBI Taxonomy" id="5762"/>
    <lineage>
        <taxon>Eukaryota</taxon>
        <taxon>Discoba</taxon>
        <taxon>Heterolobosea</taxon>
        <taxon>Tetramitia</taxon>
        <taxon>Eutetramitia</taxon>
        <taxon>Vahlkampfiidae</taxon>
        <taxon>Naegleria</taxon>
    </lineage>
</organism>
<dbReference type="RefSeq" id="XP_002668107.1">
    <property type="nucleotide sequence ID" value="XM_002668061.1"/>
</dbReference>
<evidence type="ECO:0000313" key="2">
    <source>
        <dbReference type="Proteomes" id="UP000006671"/>
    </source>
</evidence>
<evidence type="ECO:0000313" key="1">
    <source>
        <dbReference type="EMBL" id="EFC35363.1"/>
    </source>
</evidence>
<dbReference type="KEGG" id="ngr:NAEGRDRAFT_54954"/>
<sequence>MSTQEATSTLSAMESLSRYVNIFNKLADILVGEFQNHPYRSLIDVSIIVLIVWYLMSKRRSAVPPQKLSKKQEDEIIEDWEPVPLVPTSDDSNVDATINAMKEHEYVVTSVADVEFTVEGKKDKVINFGTNNFLGFIGDKDIHEK</sequence>
<dbReference type="AlphaFoldDB" id="D2W6D9"/>
<protein>
    <submittedName>
        <fullName evidence="1">Predicted protein</fullName>
    </submittedName>
</protein>
<name>D2W6D9_NAEGR</name>
<dbReference type="Proteomes" id="UP000006671">
    <property type="component" value="Unassembled WGS sequence"/>
</dbReference>
<reference evidence="1 2" key="1">
    <citation type="journal article" date="2010" name="Cell">
        <title>The genome of Naegleria gruberi illuminates early eukaryotic versatility.</title>
        <authorList>
            <person name="Fritz-Laylin L.K."/>
            <person name="Prochnik S.E."/>
            <person name="Ginger M.L."/>
            <person name="Dacks J.B."/>
            <person name="Carpenter M.L."/>
            <person name="Field M.C."/>
            <person name="Kuo A."/>
            <person name="Paredez A."/>
            <person name="Chapman J."/>
            <person name="Pham J."/>
            <person name="Shu S."/>
            <person name="Neupane R."/>
            <person name="Cipriano M."/>
            <person name="Mancuso J."/>
            <person name="Tu H."/>
            <person name="Salamov A."/>
            <person name="Lindquist E."/>
            <person name="Shapiro H."/>
            <person name="Lucas S."/>
            <person name="Grigoriev I.V."/>
            <person name="Cande W.Z."/>
            <person name="Fulton C."/>
            <person name="Rokhsar D.S."/>
            <person name="Dawson S.C."/>
        </authorList>
    </citation>
    <scope>NUCLEOTIDE SEQUENCE [LARGE SCALE GENOMIC DNA]</scope>
    <source>
        <strain evidence="1 2">NEG-M</strain>
    </source>
</reference>
<dbReference type="GeneID" id="8858687"/>
<gene>
    <name evidence="1" type="ORF">NAEGRDRAFT_54954</name>
</gene>
<dbReference type="VEuPathDB" id="AmoebaDB:NAEGRDRAFT_54954"/>
<dbReference type="OrthoDB" id="3168162at2759"/>
<feature type="non-terminal residue" evidence="1">
    <location>
        <position position="145"/>
    </location>
</feature>
<dbReference type="STRING" id="5762.D2W6D9"/>
<dbReference type="InParanoid" id="D2W6D9"/>
<accession>D2W6D9</accession>
<proteinExistence type="predicted"/>
<keyword evidence="2" id="KW-1185">Reference proteome</keyword>
<dbReference type="EMBL" id="GG739318">
    <property type="protein sequence ID" value="EFC35363.1"/>
    <property type="molecule type" value="Genomic_DNA"/>
</dbReference>